<evidence type="ECO:0000313" key="11">
    <source>
        <dbReference type="EMBL" id="PNL73851.1"/>
    </source>
</evidence>
<dbReference type="InterPro" id="IPR011014">
    <property type="entry name" value="MscS_channel_TM-2"/>
</dbReference>
<evidence type="ECO:0000259" key="8">
    <source>
        <dbReference type="Pfam" id="PF00924"/>
    </source>
</evidence>
<dbReference type="PANTHER" id="PTHR30221:SF20">
    <property type="entry name" value="SMALL-CONDUCTANCE MECHANOSENSITIVE CHANNEL"/>
    <property type="match status" value="1"/>
</dbReference>
<evidence type="ECO:0000256" key="3">
    <source>
        <dbReference type="ARBA" id="ARBA00022475"/>
    </source>
</evidence>
<keyword evidence="3" id="KW-1003">Cell membrane</keyword>
<dbReference type="InterPro" id="IPR011066">
    <property type="entry name" value="MscS_channel_C_sf"/>
</dbReference>
<dbReference type="Gene3D" id="1.10.287.1260">
    <property type="match status" value="1"/>
</dbReference>
<dbReference type="InterPro" id="IPR010920">
    <property type="entry name" value="LSM_dom_sf"/>
</dbReference>
<feature type="transmembrane region" description="Helical" evidence="7">
    <location>
        <begin position="75"/>
        <end position="106"/>
    </location>
</feature>
<dbReference type="GeneID" id="98067509"/>
<dbReference type="SUPFAM" id="SSF82689">
    <property type="entry name" value="Mechanosensitive channel protein MscS (YggB), C-terminal domain"/>
    <property type="match status" value="1"/>
</dbReference>
<keyword evidence="6 7" id="KW-0472">Membrane</keyword>
<dbReference type="GO" id="GO:0008381">
    <property type="term" value="F:mechanosensitive monoatomic ion channel activity"/>
    <property type="evidence" value="ECO:0007669"/>
    <property type="project" value="InterPro"/>
</dbReference>
<proteinExistence type="inferred from homology"/>
<evidence type="ECO:0000256" key="1">
    <source>
        <dbReference type="ARBA" id="ARBA00004651"/>
    </source>
</evidence>
<feature type="domain" description="Mechanosensitive ion channel MscS" evidence="8">
    <location>
        <begin position="95"/>
        <end position="160"/>
    </location>
</feature>
<keyword evidence="7" id="KW-0406">Ion transport</keyword>
<dbReference type="InterPro" id="IPR049278">
    <property type="entry name" value="MS_channel_C"/>
</dbReference>
<feature type="transmembrane region" description="Helical" evidence="7">
    <location>
        <begin position="12"/>
        <end position="29"/>
    </location>
</feature>
<name>A0AAX0WZG6_9GAMM</name>
<feature type="transmembrane region" description="Helical" evidence="7">
    <location>
        <begin position="49"/>
        <end position="69"/>
    </location>
</feature>
<keyword evidence="4 7" id="KW-0812">Transmembrane</keyword>
<comment type="function">
    <text evidence="7">Mechanosensitive channel that participates in the regulation of osmotic pressure changes within the cell, opening in response to stretch forces in the membrane lipid bilayer, without the need for other proteins. Contributes to normal resistance to hypoosmotic shock. Forms an ion channel of 1.0 nanosiemens conductance with a slight preference for anions.</text>
</comment>
<dbReference type="EMBL" id="NBTX02000002">
    <property type="protein sequence ID" value="PNL73851.1"/>
    <property type="molecule type" value="Genomic_DNA"/>
</dbReference>
<dbReference type="GO" id="GO:0005886">
    <property type="term" value="C:plasma membrane"/>
    <property type="evidence" value="ECO:0007669"/>
    <property type="project" value="UniProtKB-SubCell"/>
</dbReference>
<dbReference type="SUPFAM" id="SSF50182">
    <property type="entry name" value="Sm-like ribonucleoproteins"/>
    <property type="match status" value="1"/>
</dbReference>
<keyword evidence="12" id="KW-1185">Reference proteome</keyword>
<dbReference type="SUPFAM" id="SSF82861">
    <property type="entry name" value="Mechanosensitive channel protein MscS (YggB), transmembrane region"/>
    <property type="match status" value="1"/>
</dbReference>
<accession>A0AAX0WZG6</accession>
<comment type="similarity">
    <text evidence="2 7">Belongs to the MscS (TC 1.A.23) family.</text>
</comment>
<dbReference type="InterPro" id="IPR023408">
    <property type="entry name" value="MscS_beta-dom_sf"/>
</dbReference>
<comment type="subunit">
    <text evidence="7">Homoheptamer.</text>
</comment>
<evidence type="ECO:0000259" key="10">
    <source>
        <dbReference type="Pfam" id="PF21088"/>
    </source>
</evidence>
<dbReference type="PANTHER" id="PTHR30221">
    <property type="entry name" value="SMALL-CONDUCTANCE MECHANOSENSITIVE CHANNEL"/>
    <property type="match status" value="1"/>
</dbReference>
<keyword evidence="5 7" id="KW-1133">Transmembrane helix</keyword>
<evidence type="ECO:0000256" key="5">
    <source>
        <dbReference type="ARBA" id="ARBA00022989"/>
    </source>
</evidence>
<sequence>MQTLAKIGWIHFSYALVLALIGFIIAGYVRRITNHAVKKRYSEHEALICGRLVFFGILLIFLITAMQQIGIQMTAILGAAGVVTVALSFAAKTAASNFVSGIFLIFERPFKIGDIIQIKNIQGTVDAIDLLSTKLKTSENTLIRIPNEMINKSEITNLSHFKTRAVSIKIPVSYTVDVNPIKNILLDLANKDKEIMEKPSPEVTLGDFTDSTIDINLKFWAHNRDTNAVKNRLQEAIKQEFEKKKIEIS</sequence>
<dbReference type="AlphaFoldDB" id="A0AAX0WZG6"/>
<feature type="domain" description="Mechanosensitive ion channel MscS C-terminal" evidence="9">
    <location>
        <begin position="166"/>
        <end position="248"/>
    </location>
</feature>
<dbReference type="Gene3D" id="3.30.70.100">
    <property type="match status" value="1"/>
</dbReference>
<evidence type="ECO:0000256" key="7">
    <source>
        <dbReference type="RuleBase" id="RU369025"/>
    </source>
</evidence>
<gene>
    <name evidence="11" type="ORF">A6J39_000795</name>
</gene>
<feature type="domain" description="Mechanosensitive ion channel transmembrane helices 2/3" evidence="10">
    <location>
        <begin position="52"/>
        <end position="92"/>
    </location>
</feature>
<dbReference type="Proteomes" id="UP000192511">
    <property type="component" value="Unassembled WGS sequence"/>
</dbReference>
<keyword evidence="7" id="KW-0997">Cell inner membrane</keyword>
<dbReference type="Gene3D" id="2.30.30.60">
    <property type="match status" value="1"/>
</dbReference>
<evidence type="ECO:0000256" key="6">
    <source>
        <dbReference type="ARBA" id="ARBA00023136"/>
    </source>
</evidence>
<protein>
    <recommendedName>
        <fullName evidence="7">Small-conductance mechanosensitive channel</fullName>
    </recommendedName>
</protein>
<keyword evidence="7" id="KW-0813">Transport</keyword>
<reference evidence="11" key="1">
    <citation type="submission" date="2017-12" db="EMBL/GenBank/DDBJ databases">
        <title>FDA dAtabase for Regulatory Grade micrObial Sequences (FDA-ARGOS): Supporting development and validation of Infectious Disease Dx tests.</title>
        <authorList>
            <person name="Kerrigan L."/>
            <person name="Tallon L.J."/>
            <person name="Sadzewicz L."/>
            <person name="Sengamalay N."/>
            <person name="Ott S."/>
            <person name="Godinez A."/>
            <person name="Nagaraj S."/>
            <person name="Vavikolanu K."/>
            <person name="Vyas G."/>
            <person name="Nadendla S."/>
            <person name="Aluvathingal J."/>
            <person name="Sichtig H."/>
        </authorList>
    </citation>
    <scope>NUCLEOTIDE SEQUENCE [LARGE SCALE GENOMIC DNA]</scope>
    <source>
        <strain evidence="11">FDAARGOS_200</strain>
    </source>
</reference>
<dbReference type="InterPro" id="IPR045275">
    <property type="entry name" value="MscS_archaea/bacteria_type"/>
</dbReference>
<keyword evidence="7" id="KW-0407">Ion channel</keyword>
<comment type="caution">
    <text evidence="11">The sequence shown here is derived from an EMBL/GenBank/DDBJ whole genome shotgun (WGS) entry which is preliminary data.</text>
</comment>
<evidence type="ECO:0000256" key="4">
    <source>
        <dbReference type="ARBA" id="ARBA00022692"/>
    </source>
</evidence>
<evidence type="ECO:0000313" key="12">
    <source>
        <dbReference type="Proteomes" id="UP000192511"/>
    </source>
</evidence>
<evidence type="ECO:0000259" key="9">
    <source>
        <dbReference type="Pfam" id="PF21082"/>
    </source>
</evidence>
<dbReference type="Pfam" id="PF21082">
    <property type="entry name" value="MS_channel_3rd"/>
    <property type="match status" value="1"/>
</dbReference>
<organism evidence="11 12">
    <name type="scientific">Legionella anisa</name>
    <dbReference type="NCBI Taxonomy" id="28082"/>
    <lineage>
        <taxon>Bacteria</taxon>
        <taxon>Pseudomonadati</taxon>
        <taxon>Pseudomonadota</taxon>
        <taxon>Gammaproteobacteria</taxon>
        <taxon>Legionellales</taxon>
        <taxon>Legionellaceae</taxon>
        <taxon>Legionella</taxon>
    </lineage>
</organism>
<comment type="caution">
    <text evidence="7">Lacks conserved residue(s) required for the propagation of feature annotation.</text>
</comment>
<dbReference type="Pfam" id="PF00924">
    <property type="entry name" value="MS_channel_2nd"/>
    <property type="match status" value="1"/>
</dbReference>
<dbReference type="RefSeq" id="WP_019232985.1">
    <property type="nucleotide sequence ID" value="NZ_CAAAHR010000025.1"/>
</dbReference>
<evidence type="ECO:0000256" key="2">
    <source>
        <dbReference type="ARBA" id="ARBA00008017"/>
    </source>
</evidence>
<comment type="subcellular location">
    <subcellularLocation>
        <location evidence="7">Cell inner membrane</location>
        <topology evidence="7">Multi-pass membrane protein</topology>
    </subcellularLocation>
    <subcellularLocation>
        <location evidence="1">Cell membrane</location>
        <topology evidence="1">Multi-pass membrane protein</topology>
    </subcellularLocation>
</comment>
<dbReference type="Pfam" id="PF21088">
    <property type="entry name" value="MS_channel_1st"/>
    <property type="match status" value="1"/>
</dbReference>
<dbReference type="InterPro" id="IPR006685">
    <property type="entry name" value="MscS_channel_2nd"/>
</dbReference>
<dbReference type="InterPro" id="IPR049142">
    <property type="entry name" value="MS_channel_1st"/>
</dbReference>